<sequence>MSQEQPKKRVTNYIEDSSDLDHHANIFPKLAQLELTHLENWSMDECIRYFTLEEGKEPAFPELHTLTLSE</sequence>
<comment type="caution">
    <text evidence="1">The sequence shown here is derived from an EMBL/GenBank/DDBJ whole genome shotgun (WGS) entry which is preliminary data.</text>
</comment>
<proteinExistence type="predicted"/>
<name>A0AAD5YYD8_9AGAR</name>
<reference evidence="1" key="1">
    <citation type="submission" date="2022-07" db="EMBL/GenBank/DDBJ databases">
        <title>Genome Sequence of Leucocoprinus birnbaumii.</title>
        <authorList>
            <person name="Buettner E."/>
        </authorList>
    </citation>
    <scope>NUCLEOTIDE SEQUENCE</scope>
    <source>
        <strain evidence="1">VT141</strain>
    </source>
</reference>
<gene>
    <name evidence="1" type="ORF">NP233_g875</name>
</gene>
<dbReference type="Proteomes" id="UP001213000">
    <property type="component" value="Unassembled WGS sequence"/>
</dbReference>
<accession>A0AAD5YYD8</accession>
<evidence type="ECO:0000313" key="1">
    <source>
        <dbReference type="EMBL" id="KAJ3575769.1"/>
    </source>
</evidence>
<dbReference type="AlphaFoldDB" id="A0AAD5YYD8"/>
<protein>
    <submittedName>
        <fullName evidence="1">Uncharacterized protein</fullName>
    </submittedName>
</protein>
<evidence type="ECO:0000313" key="2">
    <source>
        <dbReference type="Proteomes" id="UP001213000"/>
    </source>
</evidence>
<organism evidence="1 2">
    <name type="scientific">Leucocoprinus birnbaumii</name>
    <dbReference type="NCBI Taxonomy" id="56174"/>
    <lineage>
        <taxon>Eukaryota</taxon>
        <taxon>Fungi</taxon>
        <taxon>Dikarya</taxon>
        <taxon>Basidiomycota</taxon>
        <taxon>Agaricomycotina</taxon>
        <taxon>Agaricomycetes</taxon>
        <taxon>Agaricomycetidae</taxon>
        <taxon>Agaricales</taxon>
        <taxon>Agaricineae</taxon>
        <taxon>Agaricaceae</taxon>
        <taxon>Leucocoprinus</taxon>
    </lineage>
</organism>
<keyword evidence="2" id="KW-1185">Reference proteome</keyword>
<dbReference type="EMBL" id="JANIEX010000027">
    <property type="protein sequence ID" value="KAJ3575769.1"/>
    <property type="molecule type" value="Genomic_DNA"/>
</dbReference>